<reference evidence="3" key="1">
    <citation type="submission" date="2025-08" db="UniProtKB">
        <authorList>
            <consortium name="RefSeq"/>
        </authorList>
    </citation>
    <scope>IDENTIFICATION</scope>
    <source>
        <tissue evidence="3">Liver</tissue>
    </source>
</reference>
<evidence type="ECO:0000259" key="1">
    <source>
        <dbReference type="PROSITE" id="PS50106"/>
    </source>
</evidence>
<keyword evidence="2" id="KW-1185">Reference proteome</keyword>
<dbReference type="SUPFAM" id="SSF50156">
    <property type="entry name" value="PDZ domain-like"/>
    <property type="match status" value="1"/>
</dbReference>
<name>A0A7F8RUU5_LEPWE</name>
<dbReference type="PANTHER" id="PTHR46221:SF1">
    <property type="entry name" value="FERM AND PDZ DOMAIN-CONTAINING PROTEIN 3"/>
    <property type="match status" value="1"/>
</dbReference>
<organism evidence="2 3">
    <name type="scientific">Leptonychotes weddellii</name>
    <name type="common">Weddell seal</name>
    <name type="synonym">Otaria weddellii</name>
    <dbReference type="NCBI Taxonomy" id="9713"/>
    <lineage>
        <taxon>Eukaryota</taxon>
        <taxon>Metazoa</taxon>
        <taxon>Chordata</taxon>
        <taxon>Craniata</taxon>
        <taxon>Vertebrata</taxon>
        <taxon>Euteleostomi</taxon>
        <taxon>Mammalia</taxon>
        <taxon>Eutheria</taxon>
        <taxon>Laurasiatheria</taxon>
        <taxon>Carnivora</taxon>
        <taxon>Caniformia</taxon>
        <taxon>Pinnipedia</taxon>
        <taxon>Phocidae</taxon>
        <taxon>Monachinae</taxon>
        <taxon>Lobodontini</taxon>
        <taxon>Leptonychotes</taxon>
    </lineage>
</organism>
<dbReference type="FunFam" id="2.30.42.10:FF:000053">
    <property type="entry name" value="FERM and PDZ domain-containing protein 4"/>
    <property type="match status" value="1"/>
</dbReference>
<dbReference type="InterPro" id="IPR036034">
    <property type="entry name" value="PDZ_sf"/>
</dbReference>
<dbReference type="GeneID" id="115944913"/>
<dbReference type="OrthoDB" id="5859304at2759"/>
<evidence type="ECO:0000313" key="3">
    <source>
        <dbReference type="RefSeq" id="XP_030897247.1"/>
    </source>
</evidence>
<dbReference type="CDD" id="cd06769">
    <property type="entry name" value="PDZ_FRMPD1_3_4-like"/>
    <property type="match status" value="1"/>
</dbReference>
<protein>
    <submittedName>
        <fullName evidence="3">FERM and PDZ domain-containing protein 3-like</fullName>
    </submittedName>
</protein>
<dbReference type="AlphaFoldDB" id="A0A7F8RUU5"/>
<proteinExistence type="predicted"/>
<gene>
    <name evidence="3" type="primary">LOC115944913</name>
</gene>
<dbReference type="SMART" id="SM00228">
    <property type="entry name" value="PDZ"/>
    <property type="match status" value="1"/>
</dbReference>
<dbReference type="Proteomes" id="UP000245341">
    <property type="component" value="Unplaced"/>
</dbReference>
<dbReference type="InterPro" id="IPR001478">
    <property type="entry name" value="PDZ"/>
</dbReference>
<dbReference type="PROSITE" id="PS50106">
    <property type="entry name" value="PDZ"/>
    <property type="match status" value="1"/>
</dbReference>
<dbReference type="RefSeq" id="XP_030897247.1">
    <property type="nucleotide sequence ID" value="XM_031041387.1"/>
</dbReference>
<dbReference type="Pfam" id="PF00595">
    <property type="entry name" value="PDZ"/>
    <property type="match status" value="1"/>
</dbReference>
<dbReference type="PANTHER" id="PTHR46221">
    <property type="entry name" value="FERM AND PDZ DOMAIN-CONTAINING PROTEIN FAMILY MEMBER"/>
    <property type="match status" value="1"/>
</dbReference>
<feature type="domain" description="PDZ" evidence="1">
    <location>
        <begin position="13"/>
        <end position="90"/>
    </location>
</feature>
<accession>A0A7F8RUU5</accession>
<dbReference type="Gene3D" id="2.30.42.10">
    <property type="match status" value="1"/>
</dbReference>
<sequence>MEWEQLPTETWRQVTIRRDPIYGFGFVAGSERPMVVRSVRPGGPSEDKLLAGDQIVAINEEDVSEAPRERFIDLIRSAKEFIVLTVLHTHQHLEEHLPQTKHSIRMC</sequence>
<evidence type="ECO:0000313" key="2">
    <source>
        <dbReference type="Proteomes" id="UP000245341"/>
    </source>
</evidence>
<dbReference type="KEGG" id="lww:115944913"/>